<gene>
    <name evidence="9" type="primary">dam</name>
    <name evidence="9" type="ORF">TRIHO_38850</name>
</gene>
<dbReference type="GO" id="GO:0009007">
    <property type="term" value="F:site-specific DNA-methyltransferase (adenine-specific) activity"/>
    <property type="evidence" value="ECO:0007669"/>
    <property type="project" value="UniProtKB-UniRule"/>
</dbReference>
<keyword evidence="4 8" id="KW-0808">Transferase</keyword>
<dbReference type="PATRIC" id="fig|1768241.3.peg.4052"/>
<dbReference type="EC" id="2.1.1.72" evidence="2 8"/>
<dbReference type="InterPro" id="IPR029063">
    <property type="entry name" value="SAM-dependent_MTases_sf"/>
</dbReference>
<evidence type="ECO:0000313" key="10">
    <source>
        <dbReference type="Proteomes" id="UP000068382"/>
    </source>
</evidence>
<dbReference type="Pfam" id="PF02086">
    <property type="entry name" value="MethyltransfD12"/>
    <property type="match status" value="1"/>
</dbReference>
<accession>A0A132BSG7</accession>
<dbReference type="GO" id="GO:0043565">
    <property type="term" value="F:sequence-specific DNA binding"/>
    <property type="evidence" value="ECO:0007669"/>
    <property type="project" value="TreeGrafter"/>
</dbReference>
<dbReference type="PRINTS" id="PR00505">
    <property type="entry name" value="D12N6MTFRASE"/>
</dbReference>
<dbReference type="Gene3D" id="3.40.50.150">
    <property type="entry name" value="Vaccinia Virus protein VP39"/>
    <property type="match status" value="1"/>
</dbReference>
<dbReference type="InterPro" id="IPR002052">
    <property type="entry name" value="DNA_methylase_N6_adenine_CS"/>
</dbReference>
<evidence type="ECO:0000256" key="7">
    <source>
        <dbReference type="PIRSR" id="PIRSR000398-1"/>
    </source>
</evidence>
<dbReference type="Proteomes" id="UP000068382">
    <property type="component" value="Unassembled WGS sequence"/>
</dbReference>
<feature type="binding site" evidence="7">
    <location>
        <position position="77"/>
    </location>
    <ligand>
        <name>S-adenosyl-L-methionine</name>
        <dbReference type="ChEBI" id="CHEBI:59789"/>
    </ligand>
</feature>
<organism evidence="9 10">
    <name type="scientific">Tritonibacter horizontis</name>
    <dbReference type="NCBI Taxonomy" id="1768241"/>
    <lineage>
        <taxon>Bacteria</taxon>
        <taxon>Pseudomonadati</taxon>
        <taxon>Pseudomonadota</taxon>
        <taxon>Alphaproteobacteria</taxon>
        <taxon>Rhodobacterales</taxon>
        <taxon>Paracoccaceae</taxon>
        <taxon>Tritonibacter</taxon>
    </lineage>
</organism>
<evidence type="ECO:0000256" key="5">
    <source>
        <dbReference type="ARBA" id="ARBA00022691"/>
    </source>
</evidence>
<dbReference type="Gene3D" id="1.10.1020.10">
    <property type="entry name" value="Adenine-specific Methyltransferase, Domain 2"/>
    <property type="match status" value="1"/>
</dbReference>
<evidence type="ECO:0000256" key="4">
    <source>
        <dbReference type="ARBA" id="ARBA00022679"/>
    </source>
</evidence>
<proteinExistence type="inferred from homology"/>
<keyword evidence="10" id="KW-1185">Reference proteome</keyword>
<evidence type="ECO:0000256" key="3">
    <source>
        <dbReference type="ARBA" id="ARBA00022603"/>
    </source>
</evidence>
<dbReference type="GO" id="GO:0006298">
    <property type="term" value="P:mismatch repair"/>
    <property type="evidence" value="ECO:0007669"/>
    <property type="project" value="TreeGrafter"/>
</dbReference>
<dbReference type="PANTHER" id="PTHR30481:SF3">
    <property type="entry name" value="DNA ADENINE METHYLASE"/>
    <property type="match status" value="1"/>
</dbReference>
<dbReference type="AlphaFoldDB" id="A0A132BSG7"/>
<evidence type="ECO:0000256" key="1">
    <source>
        <dbReference type="ARBA" id="ARBA00006594"/>
    </source>
</evidence>
<evidence type="ECO:0000256" key="8">
    <source>
        <dbReference type="RuleBase" id="RU361257"/>
    </source>
</evidence>
<dbReference type="GO" id="GO:0032259">
    <property type="term" value="P:methylation"/>
    <property type="evidence" value="ECO:0007669"/>
    <property type="project" value="UniProtKB-KW"/>
</dbReference>
<dbReference type="InterPro" id="IPR012327">
    <property type="entry name" value="MeTrfase_D12"/>
</dbReference>
<dbReference type="GO" id="GO:1904047">
    <property type="term" value="F:S-adenosyl-L-methionine binding"/>
    <property type="evidence" value="ECO:0007669"/>
    <property type="project" value="TreeGrafter"/>
</dbReference>
<dbReference type="InterPro" id="IPR012263">
    <property type="entry name" value="M_m6A_EcoRV"/>
</dbReference>
<keyword evidence="5 8" id="KW-0949">S-adenosyl-L-methionine</keyword>
<dbReference type="RefSeq" id="WP_082705221.1">
    <property type="nucleotide sequence ID" value="NZ_LPUY01000100.1"/>
</dbReference>
<comment type="similarity">
    <text evidence="1 8">Belongs to the N(4)/N(6)-methyltransferase family.</text>
</comment>
<dbReference type="GO" id="GO:0009307">
    <property type="term" value="P:DNA restriction-modification system"/>
    <property type="evidence" value="ECO:0007669"/>
    <property type="project" value="InterPro"/>
</dbReference>
<evidence type="ECO:0000256" key="2">
    <source>
        <dbReference type="ARBA" id="ARBA00011900"/>
    </source>
</evidence>
<reference evidence="9 10" key="1">
    <citation type="submission" date="2015-12" db="EMBL/GenBank/DDBJ databases">
        <title>Genome sequence of the marine Rhodobacteraceae strain O3.65, Candidatus Tritonibacter horizontis.</title>
        <authorList>
            <person name="Poehlein A."/>
            <person name="Giebel H.A."/>
            <person name="Voget S."/>
            <person name="Brinkhoff T."/>
        </authorList>
    </citation>
    <scope>NUCLEOTIDE SEQUENCE [LARGE SCALE GENOMIC DNA]</scope>
    <source>
        <strain evidence="9 10">O3.65</strain>
    </source>
</reference>
<dbReference type="PROSITE" id="PS00092">
    <property type="entry name" value="N6_MTASE"/>
    <property type="match status" value="1"/>
</dbReference>
<dbReference type="REBASE" id="168428">
    <property type="entry name" value="M.RstO365ORF38850P"/>
</dbReference>
<feature type="binding site" evidence="7">
    <location>
        <position position="205"/>
    </location>
    <ligand>
        <name>S-adenosyl-L-methionine</name>
        <dbReference type="ChEBI" id="CHEBI:59789"/>
    </ligand>
</feature>
<dbReference type="SUPFAM" id="SSF53335">
    <property type="entry name" value="S-adenosyl-L-methionine-dependent methyltransferases"/>
    <property type="match status" value="1"/>
</dbReference>
<dbReference type="EMBL" id="LPUY01000100">
    <property type="protein sequence ID" value="KUP91311.1"/>
    <property type="molecule type" value="Genomic_DNA"/>
</dbReference>
<name>A0A132BSG7_9RHOB</name>
<evidence type="ECO:0000256" key="6">
    <source>
        <dbReference type="ARBA" id="ARBA00047942"/>
    </source>
</evidence>
<comment type="catalytic activity">
    <reaction evidence="6 8">
        <text>a 2'-deoxyadenosine in DNA + S-adenosyl-L-methionine = an N(6)-methyl-2'-deoxyadenosine in DNA + S-adenosyl-L-homocysteine + H(+)</text>
        <dbReference type="Rhea" id="RHEA:15197"/>
        <dbReference type="Rhea" id="RHEA-COMP:12418"/>
        <dbReference type="Rhea" id="RHEA-COMP:12419"/>
        <dbReference type="ChEBI" id="CHEBI:15378"/>
        <dbReference type="ChEBI" id="CHEBI:57856"/>
        <dbReference type="ChEBI" id="CHEBI:59789"/>
        <dbReference type="ChEBI" id="CHEBI:90615"/>
        <dbReference type="ChEBI" id="CHEBI:90616"/>
        <dbReference type="EC" id="2.1.1.72"/>
    </reaction>
</comment>
<keyword evidence="3 8" id="KW-0489">Methyltransferase</keyword>
<comment type="caution">
    <text evidence="9">The sequence shown here is derived from an EMBL/GenBank/DDBJ whole genome shotgun (WGS) entry which is preliminary data.</text>
</comment>
<feature type="binding site" evidence="7">
    <location>
        <position position="36"/>
    </location>
    <ligand>
        <name>S-adenosyl-L-methionine</name>
        <dbReference type="ChEBI" id="CHEBI:59789"/>
    </ligand>
</feature>
<protein>
    <recommendedName>
        <fullName evidence="2 8">Site-specific DNA-methyltransferase (adenine-specific)</fullName>
        <ecNumber evidence="2 8">2.1.1.72</ecNumber>
    </recommendedName>
</protein>
<feature type="binding site" evidence="7">
    <location>
        <position position="32"/>
    </location>
    <ligand>
        <name>S-adenosyl-L-methionine</name>
        <dbReference type="ChEBI" id="CHEBI:59789"/>
    </ligand>
</feature>
<dbReference type="NCBIfam" id="TIGR00571">
    <property type="entry name" value="dam"/>
    <property type="match status" value="1"/>
</dbReference>
<dbReference type="InterPro" id="IPR023095">
    <property type="entry name" value="Ade_MeTrfase_dom_2"/>
</dbReference>
<evidence type="ECO:0000313" key="9">
    <source>
        <dbReference type="EMBL" id="KUP91311.1"/>
    </source>
</evidence>
<dbReference type="PANTHER" id="PTHR30481">
    <property type="entry name" value="DNA ADENINE METHYLASE"/>
    <property type="match status" value="1"/>
</dbReference>
<dbReference type="PIRSF" id="PIRSF000398">
    <property type="entry name" value="M_m6A_EcoRV"/>
    <property type="match status" value="1"/>
</dbReference>
<sequence length="300" mass="33259">MTTALTGTAMIAESAAVPVVDVAPFKTQLLKWVGNKQRFAHDIVAHLPQDYGTYFEPFLGAGGVMATLRPHRAVGSDIFAPLVEIWQTLAAAPDQLVGWYADRHAQFHAGNRVEVYETIKARYNAAPNGADFLFLCRACYGGVVRFRRKDNYMSTPCGSHPVISPEKFARRVALWQERMAGARFACLDYRAAMAQARAGDVIYCDPPYAHSQTILYGAQAFRLEELFAAITACKARGVRVAMSIDGTKKSGDVYCDIAIPSGLFEREILVNMGQSMLKRFQMGGQRMETEAVRDRLLLTY</sequence>